<evidence type="ECO:0000313" key="1">
    <source>
        <dbReference type="EMBL" id="CAL1301465.1"/>
    </source>
</evidence>
<protein>
    <submittedName>
        <fullName evidence="1">Uncharacterized protein</fullName>
    </submittedName>
</protein>
<evidence type="ECO:0000313" key="2">
    <source>
        <dbReference type="Proteomes" id="UP001497382"/>
    </source>
</evidence>
<sequence length="15" mass="1706">MISCIMLLLQLVLLC</sequence>
<comment type="caution">
    <text evidence="1">The sequence shown here is derived from an EMBL/GenBank/DDBJ whole genome shotgun (WGS) entry which is preliminary data.</text>
</comment>
<reference evidence="1 2" key="1">
    <citation type="submission" date="2024-04" db="EMBL/GenBank/DDBJ databases">
        <authorList>
            <person name="Rising A."/>
            <person name="Reimegard J."/>
            <person name="Sonavane S."/>
            <person name="Akerstrom W."/>
            <person name="Nylinder S."/>
            <person name="Hedman E."/>
            <person name="Kallberg Y."/>
        </authorList>
    </citation>
    <scope>NUCLEOTIDE SEQUENCE [LARGE SCALE GENOMIC DNA]</scope>
</reference>
<gene>
    <name evidence="1" type="ORF">LARSCL_LOCUS22550</name>
</gene>
<accession>A0AAV2BYW1</accession>
<dbReference type="Proteomes" id="UP001497382">
    <property type="component" value="Unassembled WGS sequence"/>
</dbReference>
<proteinExistence type="predicted"/>
<name>A0AAV2BYW1_9ARAC</name>
<dbReference type="EMBL" id="CAXIEN010000707">
    <property type="protein sequence ID" value="CAL1301465.1"/>
    <property type="molecule type" value="Genomic_DNA"/>
</dbReference>
<keyword evidence="2" id="KW-1185">Reference proteome</keyword>
<organism evidence="1 2">
    <name type="scientific">Larinioides sclopetarius</name>
    <dbReference type="NCBI Taxonomy" id="280406"/>
    <lineage>
        <taxon>Eukaryota</taxon>
        <taxon>Metazoa</taxon>
        <taxon>Ecdysozoa</taxon>
        <taxon>Arthropoda</taxon>
        <taxon>Chelicerata</taxon>
        <taxon>Arachnida</taxon>
        <taxon>Araneae</taxon>
        <taxon>Araneomorphae</taxon>
        <taxon>Entelegynae</taxon>
        <taxon>Araneoidea</taxon>
        <taxon>Araneidae</taxon>
        <taxon>Larinioides</taxon>
    </lineage>
</organism>